<reference evidence="3 4" key="1">
    <citation type="journal article" date="2021" name="BMC Genomics">
        <title>Datura genome reveals duplications of psychoactive alkaloid biosynthetic genes and high mutation rate following tissue culture.</title>
        <authorList>
            <person name="Rajewski A."/>
            <person name="Carter-House D."/>
            <person name="Stajich J."/>
            <person name="Litt A."/>
        </authorList>
    </citation>
    <scope>NUCLEOTIDE SEQUENCE [LARGE SCALE GENOMIC DNA]</scope>
    <source>
        <strain evidence="3">AR-01</strain>
    </source>
</reference>
<feature type="coiled-coil region" evidence="1">
    <location>
        <begin position="45"/>
        <end position="107"/>
    </location>
</feature>
<protein>
    <submittedName>
        <fullName evidence="3">Uncharacterized protein</fullName>
    </submittedName>
</protein>
<evidence type="ECO:0000256" key="2">
    <source>
        <dbReference type="SAM" id="MobiDB-lite"/>
    </source>
</evidence>
<gene>
    <name evidence="3" type="ORF">HAX54_022403</name>
</gene>
<dbReference type="Proteomes" id="UP000823775">
    <property type="component" value="Unassembled WGS sequence"/>
</dbReference>
<comment type="caution">
    <text evidence="3">The sequence shown here is derived from an EMBL/GenBank/DDBJ whole genome shotgun (WGS) entry which is preliminary data.</text>
</comment>
<dbReference type="EMBL" id="JACEIK010000027">
    <property type="protein sequence ID" value="MCD7447055.1"/>
    <property type="molecule type" value="Genomic_DNA"/>
</dbReference>
<name>A0ABS8RJS1_DATST</name>
<sequence>MLQRSKLSANKEGISIGSRTVKNHPKGRRAGVKGQSLVFDLIASREKSNAEIERLIGLLAKEEAKIMRRKANPTEESGLIVALRQENEELKVEVKELTRKLLHAHETFNDRIASLH</sequence>
<proteinExistence type="predicted"/>
<accession>A0ABS8RJS1</accession>
<evidence type="ECO:0000256" key="1">
    <source>
        <dbReference type="SAM" id="Coils"/>
    </source>
</evidence>
<evidence type="ECO:0000313" key="4">
    <source>
        <dbReference type="Proteomes" id="UP000823775"/>
    </source>
</evidence>
<evidence type="ECO:0000313" key="3">
    <source>
        <dbReference type="EMBL" id="MCD7447055.1"/>
    </source>
</evidence>
<feature type="region of interest" description="Disordered" evidence="2">
    <location>
        <begin position="1"/>
        <end position="29"/>
    </location>
</feature>
<keyword evidence="1" id="KW-0175">Coiled coil</keyword>
<organism evidence="3 4">
    <name type="scientific">Datura stramonium</name>
    <name type="common">Jimsonweed</name>
    <name type="synonym">Common thornapple</name>
    <dbReference type="NCBI Taxonomy" id="4076"/>
    <lineage>
        <taxon>Eukaryota</taxon>
        <taxon>Viridiplantae</taxon>
        <taxon>Streptophyta</taxon>
        <taxon>Embryophyta</taxon>
        <taxon>Tracheophyta</taxon>
        <taxon>Spermatophyta</taxon>
        <taxon>Magnoliopsida</taxon>
        <taxon>eudicotyledons</taxon>
        <taxon>Gunneridae</taxon>
        <taxon>Pentapetalae</taxon>
        <taxon>asterids</taxon>
        <taxon>lamiids</taxon>
        <taxon>Solanales</taxon>
        <taxon>Solanaceae</taxon>
        <taxon>Solanoideae</taxon>
        <taxon>Datureae</taxon>
        <taxon>Datura</taxon>
    </lineage>
</organism>
<keyword evidence="4" id="KW-1185">Reference proteome</keyword>